<dbReference type="Proteomes" id="UP001596413">
    <property type="component" value="Unassembled WGS sequence"/>
</dbReference>
<dbReference type="EMBL" id="JBHSZO010000012">
    <property type="protein sequence ID" value="MFC7218471.1"/>
    <property type="molecule type" value="Genomic_DNA"/>
</dbReference>
<keyword evidence="2" id="KW-0732">Signal</keyword>
<organism evidence="3 4">
    <name type="scientific">Streptomyces polyrhachis</name>
    <dbReference type="NCBI Taxonomy" id="1282885"/>
    <lineage>
        <taxon>Bacteria</taxon>
        <taxon>Bacillati</taxon>
        <taxon>Actinomycetota</taxon>
        <taxon>Actinomycetes</taxon>
        <taxon>Kitasatosporales</taxon>
        <taxon>Streptomycetaceae</taxon>
        <taxon>Streptomyces</taxon>
    </lineage>
</organism>
<feature type="chain" id="PRO_5046950864" description="Lipoprotein" evidence="2">
    <location>
        <begin position="30"/>
        <end position="203"/>
    </location>
</feature>
<dbReference type="RefSeq" id="WP_386413828.1">
    <property type="nucleotide sequence ID" value="NZ_JBHSZO010000012.1"/>
</dbReference>
<proteinExistence type="predicted"/>
<evidence type="ECO:0000256" key="2">
    <source>
        <dbReference type="SAM" id="SignalP"/>
    </source>
</evidence>
<gene>
    <name evidence="3" type="ORF">ACFQLX_09875</name>
</gene>
<evidence type="ECO:0000313" key="4">
    <source>
        <dbReference type="Proteomes" id="UP001596413"/>
    </source>
</evidence>
<reference evidence="4" key="1">
    <citation type="journal article" date="2019" name="Int. J. Syst. Evol. Microbiol.">
        <title>The Global Catalogue of Microorganisms (GCM) 10K type strain sequencing project: providing services to taxonomists for standard genome sequencing and annotation.</title>
        <authorList>
            <consortium name="The Broad Institute Genomics Platform"/>
            <consortium name="The Broad Institute Genome Sequencing Center for Infectious Disease"/>
            <person name="Wu L."/>
            <person name="Ma J."/>
        </authorList>
    </citation>
    <scope>NUCLEOTIDE SEQUENCE [LARGE SCALE GENOMIC DNA]</scope>
    <source>
        <strain evidence="4">CGMCC 1.13681</strain>
    </source>
</reference>
<name>A0ABW2GEW2_9ACTN</name>
<evidence type="ECO:0000313" key="3">
    <source>
        <dbReference type="EMBL" id="MFC7218471.1"/>
    </source>
</evidence>
<keyword evidence="4" id="KW-1185">Reference proteome</keyword>
<evidence type="ECO:0000256" key="1">
    <source>
        <dbReference type="SAM" id="MobiDB-lite"/>
    </source>
</evidence>
<protein>
    <recommendedName>
        <fullName evidence="5">Lipoprotein</fullName>
    </recommendedName>
</protein>
<comment type="caution">
    <text evidence="3">The sequence shown here is derived from an EMBL/GenBank/DDBJ whole genome shotgun (WGS) entry which is preliminary data.</text>
</comment>
<evidence type="ECO:0008006" key="5">
    <source>
        <dbReference type="Google" id="ProtNLM"/>
    </source>
</evidence>
<feature type="signal peptide" evidence="2">
    <location>
        <begin position="1"/>
        <end position="29"/>
    </location>
</feature>
<dbReference type="PROSITE" id="PS51257">
    <property type="entry name" value="PROKAR_LIPOPROTEIN"/>
    <property type="match status" value="1"/>
</dbReference>
<feature type="region of interest" description="Disordered" evidence="1">
    <location>
        <begin position="110"/>
        <end position="152"/>
    </location>
</feature>
<accession>A0ABW2GEW2</accession>
<sequence length="203" mass="21017">MRRARISLITACAAAVVAACASCGGNAYAQGEVIVSPAQARPGTEVEIRTSGCKGDWATARSEAFVTEAQLSPSPDGYALWGQTRVSSSAQPRPYDVRVRCDDGTQLKGRFTVSPGQPPPPQPQPGQWQPRPWRPVHAGGGGTAPKAERAASPAEREVGALAAVRGQAVGYADEFALGAGAATLVGFAGRRVLVRRRGGRGGV</sequence>